<name>A0A9P7NB89_9HYPO</name>
<accession>A0A9P7NB89</accession>
<dbReference type="OrthoDB" id="6133115at2759"/>
<keyword evidence="3" id="KW-1185">Reference proteome</keyword>
<keyword evidence="1" id="KW-0472">Membrane</keyword>
<protein>
    <recommendedName>
        <fullName evidence="4">Major facilitator superfamily (MFS) profile domain-containing protein</fullName>
    </recommendedName>
</protein>
<feature type="transmembrane region" description="Helical" evidence="1">
    <location>
        <begin position="37"/>
        <end position="58"/>
    </location>
</feature>
<dbReference type="Proteomes" id="UP000748025">
    <property type="component" value="Unassembled WGS sequence"/>
</dbReference>
<reference evidence="2" key="1">
    <citation type="journal article" date="2020" name="bioRxiv">
        <title>Whole genome comparisons of ergot fungi reveals the divergence and evolution of species within the genus Claviceps are the result of varying mechanisms driving genome evolution and host range expansion.</title>
        <authorList>
            <person name="Wyka S.A."/>
            <person name="Mondo S.J."/>
            <person name="Liu M."/>
            <person name="Dettman J."/>
            <person name="Nalam V."/>
            <person name="Broders K.D."/>
        </authorList>
    </citation>
    <scope>NUCLEOTIDE SEQUENCE</scope>
    <source>
        <strain evidence="2">CCC 602</strain>
    </source>
</reference>
<keyword evidence="1" id="KW-0812">Transmembrane</keyword>
<organism evidence="2 3">
    <name type="scientific">Claviceps pusilla</name>
    <dbReference type="NCBI Taxonomy" id="123648"/>
    <lineage>
        <taxon>Eukaryota</taxon>
        <taxon>Fungi</taxon>
        <taxon>Dikarya</taxon>
        <taxon>Ascomycota</taxon>
        <taxon>Pezizomycotina</taxon>
        <taxon>Sordariomycetes</taxon>
        <taxon>Hypocreomycetidae</taxon>
        <taxon>Hypocreales</taxon>
        <taxon>Clavicipitaceae</taxon>
        <taxon>Claviceps</taxon>
    </lineage>
</organism>
<evidence type="ECO:0000256" key="1">
    <source>
        <dbReference type="SAM" id="Phobius"/>
    </source>
</evidence>
<comment type="caution">
    <text evidence="2">The sequence shown here is derived from an EMBL/GenBank/DDBJ whole genome shotgun (WGS) entry which is preliminary data.</text>
</comment>
<evidence type="ECO:0008006" key="4">
    <source>
        <dbReference type="Google" id="ProtNLM"/>
    </source>
</evidence>
<evidence type="ECO:0000313" key="2">
    <source>
        <dbReference type="EMBL" id="KAG6011109.1"/>
    </source>
</evidence>
<dbReference type="EMBL" id="SRPW01000936">
    <property type="protein sequence ID" value="KAG6011109.1"/>
    <property type="molecule type" value="Genomic_DNA"/>
</dbReference>
<dbReference type="AlphaFoldDB" id="A0A9P7NB89"/>
<keyword evidence="1" id="KW-1133">Transmembrane helix</keyword>
<proteinExistence type="predicted"/>
<evidence type="ECO:0000313" key="3">
    <source>
        <dbReference type="Proteomes" id="UP000748025"/>
    </source>
</evidence>
<gene>
    <name evidence="2" type="ORF">E4U43_008505</name>
</gene>
<sequence>MDEPGRGKVTAVQGDAHFHETVAVAPLNPWSRTSFRLYAILLVAALNATASGFDGSIFSSINAMDQYKAYFHHTELGSSTGMFV</sequence>